<name>D0LH67_HALO1</name>
<dbReference type="EMBL" id="CP001804">
    <property type="protein sequence ID" value="ACY18212.1"/>
    <property type="molecule type" value="Genomic_DNA"/>
</dbReference>
<evidence type="ECO:0000313" key="3">
    <source>
        <dbReference type="Proteomes" id="UP000001880"/>
    </source>
</evidence>
<feature type="transmembrane region" description="Helical" evidence="1">
    <location>
        <begin position="95"/>
        <end position="114"/>
    </location>
</feature>
<dbReference type="eggNOG" id="ENOG50302PP">
    <property type="taxonomic scope" value="Bacteria"/>
</dbReference>
<dbReference type="Proteomes" id="UP000001880">
    <property type="component" value="Chromosome"/>
</dbReference>
<organism evidence="2 3">
    <name type="scientific">Haliangium ochraceum (strain DSM 14365 / JCM 11303 / SMP-2)</name>
    <dbReference type="NCBI Taxonomy" id="502025"/>
    <lineage>
        <taxon>Bacteria</taxon>
        <taxon>Pseudomonadati</taxon>
        <taxon>Myxococcota</taxon>
        <taxon>Polyangia</taxon>
        <taxon>Haliangiales</taxon>
        <taxon>Kofleriaceae</taxon>
        <taxon>Haliangium</taxon>
    </lineage>
</organism>
<keyword evidence="1" id="KW-0472">Membrane</keyword>
<keyword evidence="1" id="KW-0812">Transmembrane</keyword>
<feature type="transmembrane region" description="Helical" evidence="1">
    <location>
        <begin position="183"/>
        <end position="203"/>
    </location>
</feature>
<reference evidence="2 3" key="1">
    <citation type="journal article" date="2010" name="Stand. Genomic Sci.">
        <title>Complete genome sequence of Haliangium ochraceum type strain (SMP-2).</title>
        <authorList>
            <consortium name="US DOE Joint Genome Institute (JGI-PGF)"/>
            <person name="Ivanova N."/>
            <person name="Daum C."/>
            <person name="Lang E."/>
            <person name="Abt B."/>
            <person name="Kopitz M."/>
            <person name="Saunders E."/>
            <person name="Lapidus A."/>
            <person name="Lucas S."/>
            <person name="Glavina Del Rio T."/>
            <person name="Nolan M."/>
            <person name="Tice H."/>
            <person name="Copeland A."/>
            <person name="Cheng J.F."/>
            <person name="Chen F."/>
            <person name="Bruce D."/>
            <person name="Goodwin L."/>
            <person name="Pitluck S."/>
            <person name="Mavromatis K."/>
            <person name="Pati A."/>
            <person name="Mikhailova N."/>
            <person name="Chen A."/>
            <person name="Palaniappan K."/>
            <person name="Land M."/>
            <person name="Hauser L."/>
            <person name="Chang Y.J."/>
            <person name="Jeffries C.D."/>
            <person name="Detter J.C."/>
            <person name="Brettin T."/>
            <person name="Rohde M."/>
            <person name="Goker M."/>
            <person name="Bristow J."/>
            <person name="Markowitz V."/>
            <person name="Eisen J.A."/>
            <person name="Hugenholtz P."/>
            <person name="Kyrpides N.C."/>
            <person name="Klenk H.P."/>
        </authorList>
    </citation>
    <scope>NUCLEOTIDE SEQUENCE [LARGE SCALE GENOMIC DNA]</scope>
    <source>
        <strain evidence="3">DSM 14365 / CIP 107738 / JCM 11303 / AJ 13395 / SMP-2</strain>
    </source>
</reference>
<evidence type="ECO:0000256" key="1">
    <source>
        <dbReference type="SAM" id="Phobius"/>
    </source>
</evidence>
<keyword evidence="1" id="KW-1133">Transmembrane helix</keyword>
<evidence type="ECO:0000313" key="2">
    <source>
        <dbReference type="EMBL" id="ACY18212.1"/>
    </source>
</evidence>
<protein>
    <submittedName>
        <fullName evidence="2">Uncharacterized protein</fullName>
    </submittedName>
</protein>
<accession>D0LH67</accession>
<feature type="transmembrane region" description="Helical" evidence="1">
    <location>
        <begin position="135"/>
        <end position="151"/>
    </location>
</feature>
<feature type="transmembrane region" description="Helical" evidence="1">
    <location>
        <begin position="157"/>
        <end position="176"/>
    </location>
</feature>
<keyword evidence="3" id="KW-1185">Reference proteome</keyword>
<dbReference type="HOGENOM" id="CLU_104560_0_0_7"/>
<gene>
    <name evidence="2" type="ordered locus">Hoch_5735</name>
</gene>
<dbReference type="AlphaFoldDB" id="D0LH67"/>
<dbReference type="KEGG" id="hoh:Hoch_5735"/>
<proteinExistence type="predicted"/>
<sequence length="231" mass="24495">MQSRGRGGGGEGSALIGEGYGGGVRSAGRGLVPLAHRAGLGDDKGMSGSESGRPNYAIAVWGVLGFAAIVFRAVWSLTPVALTPVLEGSMNALHWALMVGWVGFMVYSEGYKGFQRKVAPRVAARAMYAARNPRPLLVVLAPLFCMGLIHATRKRLIVSWCVLTGIVILVLLVRQLEQPWRGIVDAGVVAGLAWGLVSILWFFGRALRGHRMPVPTDVPGDVPGDTGEQPA</sequence>
<feature type="transmembrane region" description="Helical" evidence="1">
    <location>
        <begin position="56"/>
        <end position="75"/>
    </location>
</feature>